<dbReference type="PANTHER" id="PTHR21368">
    <property type="entry name" value="50S RIBOSOMAL PROTEIN L9"/>
    <property type="match status" value="1"/>
</dbReference>
<dbReference type="Proteomes" id="UP000271380">
    <property type="component" value="Chromosome"/>
</dbReference>
<dbReference type="InterPro" id="IPR036791">
    <property type="entry name" value="Ribosomal_bL9_C_sf"/>
</dbReference>
<dbReference type="PROSITE" id="PS00651">
    <property type="entry name" value="RIBOSOMAL_L9"/>
    <property type="match status" value="1"/>
</dbReference>
<dbReference type="Gene3D" id="3.10.430.100">
    <property type="entry name" value="Ribosomal protein L9, C-terminal domain"/>
    <property type="match status" value="1"/>
</dbReference>
<dbReference type="STRING" id="35755.UL82_10275"/>
<comment type="function">
    <text evidence="7">Binds to the 23S rRNA.</text>
</comment>
<name>A0A0F6TEM2_9CORY</name>
<evidence type="ECO:0000313" key="12">
    <source>
        <dbReference type="Proteomes" id="UP000271380"/>
    </source>
</evidence>
<evidence type="ECO:0000256" key="3">
    <source>
        <dbReference type="ARBA" id="ARBA00022884"/>
    </source>
</evidence>
<evidence type="ECO:0000313" key="10">
    <source>
        <dbReference type="EMBL" id="VEH05799.1"/>
    </source>
</evidence>
<feature type="domain" description="Ribosomal protein L9" evidence="8">
    <location>
        <begin position="13"/>
        <end position="40"/>
    </location>
</feature>
<dbReference type="FunFam" id="3.40.5.10:FF:000003">
    <property type="entry name" value="50S ribosomal protein L9"/>
    <property type="match status" value="1"/>
</dbReference>
<dbReference type="AlphaFoldDB" id="A0A0F6TEM2"/>
<dbReference type="GO" id="GO:0019843">
    <property type="term" value="F:rRNA binding"/>
    <property type="evidence" value="ECO:0007669"/>
    <property type="project" value="UniProtKB-UniRule"/>
</dbReference>
<dbReference type="GO" id="GO:1990904">
    <property type="term" value="C:ribonucleoprotein complex"/>
    <property type="evidence" value="ECO:0007669"/>
    <property type="project" value="UniProtKB-KW"/>
</dbReference>
<keyword evidence="3 7" id="KW-0694">RNA-binding</keyword>
<accession>A0A0F6TEM2</accession>
<evidence type="ECO:0000256" key="5">
    <source>
        <dbReference type="ARBA" id="ARBA00023274"/>
    </source>
</evidence>
<evidence type="ECO:0000259" key="8">
    <source>
        <dbReference type="PROSITE" id="PS00651"/>
    </source>
</evidence>
<evidence type="ECO:0000256" key="7">
    <source>
        <dbReference type="HAMAP-Rule" id="MF_00503"/>
    </source>
</evidence>
<dbReference type="GO" id="GO:0003735">
    <property type="term" value="F:structural constituent of ribosome"/>
    <property type="evidence" value="ECO:0007669"/>
    <property type="project" value="InterPro"/>
</dbReference>
<dbReference type="GO" id="GO:0006412">
    <property type="term" value="P:translation"/>
    <property type="evidence" value="ECO:0007669"/>
    <property type="project" value="UniProtKB-UniRule"/>
</dbReference>
<evidence type="ECO:0000256" key="4">
    <source>
        <dbReference type="ARBA" id="ARBA00022980"/>
    </source>
</evidence>
<evidence type="ECO:0000313" key="11">
    <source>
        <dbReference type="Proteomes" id="UP000033457"/>
    </source>
</evidence>
<reference evidence="10 12" key="2">
    <citation type="submission" date="2018-12" db="EMBL/GenBank/DDBJ databases">
        <authorList>
            <consortium name="Pathogen Informatics"/>
        </authorList>
    </citation>
    <scope>NUCLEOTIDE SEQUENCE [LARGE SCALE GENOMIC DNA]</scope>
    <source>
        <strain evidence="10 12">NCTC949</strain>
    </source>
</reference>
<evidence type="ECO:0000256" key="6">
    <source>
        <dbReference type="ARBA" id="ARBA00035292"/>
    </source>
</evidence>
<dbReference type="EMBL" id="CP011312">
    <property type="protein sequence ID" value="AKE42189.1"/>
    <property type="molecule type" value="Genomic_DNA"/>
</dbReference>
<dbReference type="Pfam" id="PF01281">
    <property type="entry name" value="Ribosomal_L9_N"/>
    <property type="match status" value="1"/>
</dbReference>
<dbReference type="SUPFAM" id="SSF55658">
    <property type="entry name" value="L9 N-domain-like"/>
    <property type="match status" value="1"/>
</dbReference>
<sequence>MKLILTAAVENLGVAGDIVEVKDGYGRNLLLPRGLAIVATRGAEKQIEGIKRAQEARAIRDLDHAREVKAQLEALEGVSVAVRTSEKGKIFGSVSAEDIAAAVKAAGGPSLDKRSIELKKNLVKSVGSYSVDVKLHSDIAAAKVNFEVVAA</sequence>
<keyword evidence="2 7" id="KW-0699">rRNA-binding</keyword>
<reference evidence="9 11" key="1">
    <citation type="journal article" date="2015" name="Genome Announc.">
        <title>Complete Genome Sequence of Corynebacterium kutscheri DSM 20755, a Corynebacterial Type Strain with Remarkably Low G+C Content of Chromosomal DNA.</title>
        <authorList>
            <person name="Ruckert C."/>
            <person name="Albersmeier A."/>
            <person name="Winkler A."/>
            <person name="Tauch A."/>
        </authorList>
    </citation>
    <scope>NUCLEOTIDE SEQUENCE [LARGE SCALE GENOMIC DNA]</scope>
    <source>
        <strain evidence="9 11">DSM 20755</strain>
    </source>
</reference>
<comment type="similarity">
    <text evidence="1 7">Belongs to the bacterial ribosomal protein bL9 family.</text>
</comment>
<dbReference type="Proteomes" id="UP000033457">
    <property type="component" value="Chromosome"/>
</dbReference>
<dbReference type="Pfam" id="PF03948">
    <property type="entry name" value="Ribosomal_L9_C"/>
    <property type="match status" value="1"/>
</dbReference>
<dbReference type="SUPFAM" id="SSF55653">
    <property type="entry name" value="Ribosomal protein L9 C-domain"/>
    <property type="match status" value="1"/>
</dbReference>
<dbReference type="Gene3D" id="3.40.5.10">
    <property type="entry name" value="Ribosomal protein L9, N-terminal domain"/>
    <property type="match status" value="1"/>
</dbReference>
<dbReference type="InterPro" id="IPR020070">
    <property type="entry name" value="Ribosomal_bL9_N"/>
</dbReference>
<evidence type="ECO:0000313" key="9">
    <source>
        <dbReference type="EMBL" id="AKE42189.1"/>
    </source>
</evidence>
<protein>
    <recommendedName>
        <fullName evidence="6 7">Large ribosomal subunit protein bL9</fullName>
    </recommendedName>
</protein>
<dbReference type="EMBL" id="LR134377">
    <property type="protein sequence ID" value="VEH05799.1"/>
    <property type="molecule type" value="Genomic_DNA"/>
</dbReference>
<dbReference type="OrthoDB" id="9788336at2"/>
<evidence type="ECO:0000256" key="1">
    <source>
        <dbReference type="ARBA" id="ARBA00010605"/>
    </source>
</evidence>
<dbReference type="InterPro" id="IPR020594">
    <property type="entry name" value="Ribosomal_bL9_bac/chp"/>
</dbReference>
<dbReference type="InterPro" id="IPR036935">
    <property type="entry name" value="Ribosomal_bL9_N_sf"/>
</dbReference>
<keyword evidence="4 7" id="KW-0689">Ribosomal protein</keyword>
<keyword evidence="5 7" id="KW-0687">Ribonucleoprotein</keyword>
<keyword evidence="11" id="KW-1185">Reference proteome</keyword>
<organism evidence="9 11">
    <name type="scientific">Corynebacterium kutscheri</name>
    <dbReference type="NCBI Taxonomy" id="35755"/>
    <lineage>
        <taxon>Bacteria</taxon>
        <taxon>Bacillati</taxon>
        <taxon>Actinomycetota</taxon>
        <taxon>Actinomycetes</taxon>
        <taxon>Mycobacteriales</taxon>
        <taxon>Corynebacteriaceae</taxon>
        <taxon>Corynebacterium</taxon>
    </lineage>
</organism>
<dbReference type="HOGENOM" id="CLU_078938_5_1_11"/>
<dbReference type="InterPro" id="IPR020069">
    <property type="entry name" value="Ribosomal_bL9_C"/>
</dbReference>
<proteinExistence type="inferred from homology"/>
<gene>
    <name evidence="7 9" type="primary">rplI</name>
    <name evidence="10" type="ORF">NCTC949_00795</name>
    <name evidence="9" type="ORF">UL82_10275</name>
</gene>
<dbReference type="InterPro" id="IPR000244">
    <property type="entry name" value="Ribosomal_bL9"/>
</dbReference>
<evidence type="ECO:0000256" key="2">
    <source>
        <dbReference type="ARBA" id="ARBA00022730"/>
    </source>
</evidence>
<dbReference type="HAMAP" id="MF_00503">
    <property type="entry name" value="Ribosomal_bL9"/>
    <property type="match status" value="1"/>
</dbReference>
<dbReference type="RefSeq" id="WP_046440821.1">
    <property type="nucleotide sequence ID" value="NZ_CP011312.1"/>
</dbReference>
<dbReference type="GO" id="GO:0005840">
    <property type="term" value="C:ribosome"/>
    <property type="evidence" value="ECO:0007669"/>
    <property type="project" value="UniProtKB-KW"/>
</dbReference>
<dbReference type="NCBIfam" id="TIGR00158">
    <property type="entry name" value="L9"/>
    <property type="match status" value="1"/>
</dbReference>
<dbReference type="KEGG" id="cku:UL82_10275"/>
<dbReference type="InterPro" id="IPR009027">
    <property type="entry name" value="Ribosomal_bL9/RNase_H1_N"/>
</dbReference>